<sequence length="164" mass="18086">MGQALCLFFVLGMCWICDFTKRPPKCHLPWGLVTKAYTFMGHVYTPSEACDSVGGILIDDKICTSFNLAKVCVLTGGTWNNEQCTVTTTNAECKEFGDGGVYKDGKCTIDPRFVPREICITSLGGKVEQGECIMQSGMALKKTGLFVSAYIFFWEVFSEPDQSL</sequence>
<proteinExistence type="predicted"/>
<protein>
    <submittedName>
        <fullName evidence="2">Uncharacterized protein</fullName>
    </submittedName>
</protein>
<feature type="signal peptide" evidence="1">
    <location>
        <begin position="1"/>
        <end position="16"/>
    </location>
</feature>
<keyword evidence="3" id="KW-1185">Reference proteome</keyword>
<reference evidence="2" key="1">
    <citation type="journal article" date="2020" name="Stud. Mycol.">
        <title>101 Dothideomycetes genomes: a test case for predicting lifestyles and emergence of pathogens.</title>
        <authorList>
            <person name="Haridas S."/>
            <person name="Albert R."/>
            <person name="Binder M."/>
            <person name="Bloem J."/>
            <person name="Labutti K."/>
            <person name="Salamov A."/>
            <person name="Andreopoulos B."/>
            <person name="Baker S."/>
            <person name="Barry K."/>
            <person name="Bills G."/>
            <person name="Bluhm B."/>
            <person name="Cannon C."/>
            <person name="Castanera R."/>
            <person name="Culley D."/>
            <person name="Daum C."/>
            <person name="Ezra D."/>
            <person name="Gonzalez J."/>
            <person name="Henrissat B."/>
            <person name="Kuo A."/>
            <person name="Liang C."/>
            <person name="Lipzen A."/>
            <person name="Lutzoni F."/>
            <person name="Magnuson J."/>
            <person name="Mondo S."/>
            <person name="Nolan M."/>
            <person name="Ohm R."/>
            <person name="Pangilinan J."/>
            <person name="Park H.-J."/>
            <person name="Ramirez L."/>
            <person name="Alfaro M."/>
            <person name="Sun H."/>
            <person name="Tritt A."/>
            <person name="Yoshinaga Y."/>
            <person name="Zwiers L.-H."/>
            <person name="Turgeon B."/>
            <person name="Goodwin S."/>
            <person name="Spatafora J."/>
            <person name="Crous P."/>
            <person name="Grigoriev I."/>
        </authorList>
    </citation>
    <scope>NUCLEOTIDE SEQUENCE</scope>
    <source>
        <strain evidence="2">CBS 109.77</strain>
    </source>
</reference>
<dbReference type="AlphaFoldDB" id="A0A6A6X7G6"/>
<keyword evidence="1" id="KW-0732">Signal</keyword>
<organism evidence="2 3">
    <name type="scientific">Melanomma pulvis-pyrius CBS 109.77</name>
    <dbReference type="NCBI Taxonomy" id="1314802"/>
    <lineage>
        <taxon>Eukaryota</taxon>
        <taxon>Fungi</taxon>
        <taxon>Dikarya</taxon>
        <taxon>Ascomycota</taxon>
        <taxon>Pezizomycotina</taxon>
        <taxon>Dothideomycetes</taxon>
        <taxon>Pleosporomycetidae</taxon>
        <taxon>Pleosporales</taxon>
        <taxon>Melanommataceae</taxon>
        <taxon>Melanomma</taxon>
    </lineage>
</organism>
<evidence type="ECO:0000256" key="1">
    <source>
        <dbReference type="SAM" id="SignalP"/>
    </source>
</evidence>
<gene>
    <name evidence="2" type="ORF">K505DRAFT_363138</name>
</gene>
<name>A0A6A6X7G6_9PLEO</name>
<evidence type="ECO:0000313" key="3">
    <source>
        <dbReference type="Proteomes" id="UP000799757"/>
    </source>
</evidence>
<dbReference type="Proteomes" id="UP000799757">
    <property type="component" value="Unassembled WGS sequence"/>
</dbReference>
<feature type="chain" id="PRO_5025631189" evidence="1">
    <location>
        <begin position="17"/>
        <end position="164"/>
    </location>
</feature>
<evidence type="ECO:0000313" key="2">
    <source>
        <dbReference type="EMBL" id="KAF2792201.1"/>
    </source>
</evidence>
<accession>A0A6A6X7G6</accession>
<dbReference type="EMBL" id="MU001981">
    <property type="protein sequence ID" value="KAF2792201.1"/>
    <property type="molecule type" value="Genomic_DNA"/>
</dbReference>